<name>A0A1G6ICX9_9ACTN</name>
<keyword evidence="4" id="KW-0788">Thiol protease</keyword>
<dbReference type="Pfam" id="PF00877">
    <property type="entry name" value="NLPC_P60"/>
    <property type="match status" value="1"/>
</dbReference>
<dbReference type="AlphaFoldDB" id="A0A1G6ICX9"/>
<protein>
    <submittedName>
        <fullName evidence="8">Cell wall-associated hydrolase, NlpC family</fullName>
    </submittedName>
</protein>
<sequence length="320" mass="33694">MKRSDRPGPPNRSDRPDRSGRPARPDGGRCGERMEAPVFEECDPPGDCGCPGCVHGRTALAPPRPPAVRAARRRTGFRPLLVAAAATAVIGACAVPAPAAPHTTGRPGLPGAPADEGPATPQGPRGPLYGPDGPTGPADPPPPPSVRAITRADIIERAEGWVAAKVPYSTSSYWSDGYRQDCSGFVSMAWNLPANEWTGSLGQYAQKITKAELQPGDVLLFHNAADPQGGSHVVLFGGWTDGTRTAYVAYEQTRPNTLRRSTPYAYWNNSAGYVPYRYLGVTASARDGWIPALGLPAPPVRQLLTAGGVKAGGTHDPDHS</sequence>
<evidence type="ECO:0000256" key="1">
    <source>
        <dbReference type="ARBA" id="ARBA00007074"/>
    </source>
</evidence>
<feature type="domain" description="NlpC/P60" evidence="7">
    <location>
        <begin position="148"/>
        <end position="278"/>
    </location>
</feature>
<gene>
    <name evidence="8" type="ORF">SAMN05216505_101152</name>
</gene>
<feature type="region of interest" description="Disordered" evidence="5">
    <location>
        <begin position="101"/>
        <end position="147"/>
    </location>
</feature>
<accession>A0A1G6ICX9</accession>
<comment type="similarity">
    <text evidence="1">Belongs to the peptidase C40 family.</text>
</comment>
<reference evidence="9" key="1">
    <citation type="submission" date="2016-10" db="EMBL/GenBank/DDBJ databases">
        <authorList>
            <person name="Varghese N."/>
            <person name="Submissions S."/>
        </authorList>
    </citation>
    <scope>NUCLEOTIDE SEQUENCE [LARGE SCALE GENOMIC DNA]</scope>
    <source>
        <strain evidence="9">CGMCC 4.3504</strain>
    </source>
</reference>
<evidence type="ECO:0000259" key="7">
    <source>
        <dbReference type="PROSITE" id="PS51935"/>
    </source>
</evidence>
<dbReference type="Gene3D" id="3.90.1720.10">
    <property type="entry name" value="endopeptidase domain like (from Nostoc punctiforme)"/>
    <property type="match status" value="1"/>
</dbReference>
<evidence type="ECO:0000256" key="4">
    <source>
        <dbReference type="ARBA" id="ARBA00022807"/>
    </source>
</evidence>
<proteinExistence type="inferred from homology"/>
<dbReference type="GO" id="GO:0008234">
    <property type="term" value="F:cysteine-type peptidase activity"/>
    <property type="evidence" value="ECO:0007669"/>
    <property type="project" value="UniProtKB-KW"/>
</dbReference>
<feature type="region of interest" description="Disordered" evidence="5">
    <location>
        <begin position="1"/>
        <end position="32"/>
    </location>
</feature>
<dbReference type="EMBL" id="FMZK01000001">
    <property type="protein sequence ID" value="SDC03606.1"/>
    <property type="molecule type" value="Genomic_DNA"/>
</dbReference>
<keyword evidence="6" id="KW-0472">Membrane</keyword>
<evidence type="ECO:0000256" key="2">
    <source>
        <dbReference type="ARBA" id="ARBA00022670"/>
    </source>
</evidence>
<dbReference type="SUPFAM" id="SSF54001">
    <property type="entry name" value="Cysteine proteinases"/>
    <property type="match status" value="1"/>
</dbReference>
<keyword evidence="3 8" id="KW-0378">Hydrolase</keyword>
<dbReference type="PROSITE" id="PS51935">
    <property type="entry name" value="NLPC_P60"/>
    <property type="match status" value="1"/>
</dbReference>
<evidence type="ECO:0000256" key="3">
    <source>
        <dbReference type="ARBA" id="ARBA00022801"/>
    </source>
</evidence>
<organism evidence="8 9">
    <name type="scientific">Streptomyces prasinopilosus</name>
    <dbReference type="NCBI Taxonomy" id="67344"/>
    <lineage>
        <taxon>Bacteria</taxon>
        <taxon>Bacillati</taxon>
        <taxon>Actinomycetota</taxon>
        <taxon>Actinomycetes</taxon>
        <taxon>Kitasatosporales</taxon>
        <taxon>Streptomycetaceae</taxon>
        <taxon>Streptomyces</taxon>
    </lineage>
</organism>
<evidence type="ECO:0000313" key="9">
    <source>
        <dbReference type="Proteomes" id="UP000182100"/>
    </source>
</evidence>
<dbReference type="STRING" id="67344.SAMN05216505_101152"/>
<dbReference type="InterPro" id="IPR038765">
    <property type="entry name" value="Papain-like_cys_pep_sf"/>
</dbReference>
<evidence type="ECO:0000256" key="6">
    <source>
        <dbReference type="SAM" id="Phobius"/>
    </source>
</evidence>
<keyword evidence="9" id="KW-1185">Reference proteome</keyword>
<evidence type="ECO:0000256" key="5">
    <source>
        <dbReference type="SAM" id="MobiDB-lite"/>
    </source>
</evidence>
<evidence type="ECO:0000313" key="8">
    <source>
        <dbReference type="EMBL" id="SDC03606.1"/>
    </source>
</evidence>
<dbReference type="InterPro" id="IPR000064">
    <property type="entry name" value="NLP_P60_dom"/>
</dbReference>
<dbReference type="Proteomes" id="UP000182100">
    <property type="component" value="Unassembled WGS sequence"/>
</dbReference>
<keyword evidence="2" id="KW-0645">Protease</keyword>
<dbReference type="GO" id="GO:0006508">
    <property type="term" value="P:proteolysis"/>
    <property type="evidence" value="ECO:0007669"/>
    <property type="project" value="UniProtKB-KW"/>
</dbReference>
<feature type="transmembrane region" description="Helical" evidence="6">
    <location>
        <begin position="79"/>
        <end position="99"/>
    </location>
</feature>
<keyword evidence="6" id="KW-1133">Transmembrane helix</keyword>
<keyword evidence="6" id="KW-0812">Transmembrane</keyword>